<protein>
    <recommendedName>
        <fullName evidence="5">Cell envelope biogenesis protein TolA</fullName>
    </recommendedName>
</protein>
<feature type="chain" id="PRO_5021903804" description="Cell envelope biogenesis protein TolA" evidence="2">
    <location>
        <begin position="29"/>
        <end position="114"/>
    </location>
</feature>
<dbReference type="AlphaFoldDB" id="A0A515D9E7"/>
<dbReference type="RefSeq" id="WP_142818190.1">
    <property type="nucleotide sequence ID" value="NZ_CP035503.1"/>
</dbReference>
<evidence type="ECO:0008006" key="5">
    <source>
        <dbReference type="Google" id="ProtNLM"/>
    </source>
</evidence>
<dbReference type="OrthoDB" id="9839443at2"/>
<evidence type="ECO:0000256" key="1">
    <source>
        <dbReference type="SAM" id="MobiDB-lite"/>
    </source>
</evidence>
<evidence type="ECO:0000313" key="4">
    <source>
        <dbReference type="Proteomes" id="UP000316798"/>
    </source>
</evidence>
<feature type="compositionally biased region" description="Polar residues" evidence="1">
    <location>
        <begin position="28"/>
        <end position="38"/>
    </location>
</feature>
<evidence type="ECO:0000256" key="2">
    <source>
        <dbReference type="SAM" id="SignalP"/>
    </source>
</evidence>
<proteinExistence type="predicted"/>
<organism evidence="3 4">
    <name type="scientific">Rhodoferax sediminis</name>
    <dbReference type="NCBI Taxonomy" id="2509614"/>
    <lineage>
        <taxon>Bacteria</taxon>
        <taxon>Pseudomonadati</taxon>
        <taxon>Pseudomonadota</taxon>
        <taxon>Betaproteobacteria</taxon>
        <taxon>Burkholderiales</taxon>
        <taxon>Comamonadaceae</taxon>
        <taxon>Rhodoferax</taxon>
    </lineage>
</organism>
<name>A0A515D9E7_9BURK</name>
<accession>A0A515D9E7</accession>
<feature type="signal peptide" evidence="2">
    <location>
        <begin position="1"/>
        <end position="28"/>
    </location>
</feature>
<keyword evidence="4" id="KW-1185">Reference proteome</keyword>
<gene>
    <name evidence="3" type="ORF">EUB48_06855</name>
</gene>
<keyword evidence="2" id="KW-0732">Signal</keyword>
<feature type="region of interest" description="Disordered" evidence="1">
    <location>
        <begin position="28"/>
        <end position="114"/>
    </location>
</feature>
<dbReference type="Proteomes" id="UP000316798">
    <property type="component" value="Chromosome"/>
</dbReference>
<sequence>MIKTALFLRTIPAVLVMSAAAYGLTAHAQTQSGTNEGASSSSSNGVVQKVEKATKKAVNATERTAKKVGRATSKTASRAAGAVRHTGEKIGKKLPKGSARPPVDEQGRPGNKAP</sequence>
<dbReference type="KEGG" id="rhf:EUB48_06855"/>
<reference evidence="3 4" key="1">
    <citation type="submission" date="2019-01" db="EMBL/GenBank/DDBJ databases">
        <title>Genomic insights into a novel species Rhodoferax sp.</title>
        <authorList>
            <person name="Jin L."/>
        </authorList>
    </citation>
    <scope>NUCLEOTIDE SEQUENCE [LARGE SCALE GENOMIC DNA]</scope>
    <source>
        <strain evidence="3 4">CHu59-6-5</strain>
    </source>
</reference>
<dbReference type="EMBL" id="CP035503">
    <property type="protein sequence ID" value="QDL37033.1"/>
    <property type="molecule type" value="Genomic_DNA"/>
</dbReference>
<evidence type="ECO:0000313" key="3">
    <source>
        <dbReference type="EMBL" id="QDL37033.1"/>
    </source>
</evidence>